<accession>A0A4S8VZ95</accession>
<proteinExistence type="predicted"/>
<dbReference type="AlphaFoldDB" id="A0A4S8VZ95"/>
<dbReference type="Proteomes" id="UP000308014">
    <property type="component" value="Unassembled WGS sequence"/>
</dbReference>
<sequence length="97" mass="10513">MYSMVMSGHSSILDNVEASRGPKYVSVPAEVNVKSEMTVEVFIKGRATALRERKPNLIFLQYGLANIAATSSAAQDAVYFQSALDIVPPQSTMLTTT</sequence>
<protein>
    <submittedName>
        <fullName evidence="1">Uncharacterized protein</fullName>
    </submittedName>
</protein>
<evidence type="ECO:0000313" key="2">
    <source>
        <dbReference type="Proteomes" id="UP000308014"/>
    </source>
</evidence>
<organism evidence="1 2">
    <name type="scientific">Aureobasidium pullulans</name>
    <name type="common">Black yeast</name>
    <name type="synonym">Pullularia pullulans</name>
    <dbReference type="NCBI Taxonomy" id="5580"/>
    <lineage>
        <taxon>Eukaryota</taxon>
        <taxon>Fungi</taxon>
        <taxon>Dikarya</taxon>
        <taxon>Ascomycota</taxon>
        <taxon>Pezizomycotina</taxon>
        <taxon>Dothideomycetes</taxon>
        <taxon>Dothideomycetidae</taxon>
        <taxon>Dothideales</taxon>
        <taxon>Saccotheciaceae</taxon>
        <taxon>Aureobasidium</taxon>
    </lineage>
</organism>
<reference evidence="1 2" key="1">
    <citation type="submission" date="2018-10" db="EMBL/GenBank/DDBJ databases">
        <title>Fifty Aureobasidium pullulans genomes reveal a recombining polyextremotolerant generalist.</title>
        <authorList>
            <person name="Gostincar C."/>
            <person name="Turk M."/>
            <person name="Zajc J."/>
            <person name="Gunde-Cimerman N."/>
        </authorList>
    </citation>
    <scope>NUCLEOTIDE SEQUENCE [LARGE SCALE GENOMIC DNA]</scope>
    <source>
        <strain evidence="1 2">EXF-11318</strain>
    </source>
</reference>
<evidence type="ECO:0000313" key="1">
    <source>
        <dbReference type="EMBL" id="THW18039.1"/>
    </source>
</evidence>
<name>A0A4S8VZ95_AURPU</name>
<comment type="caution">
    <text evidence="1">The sequence shown here is derived from an EMBL/GenBank/DDBJ whole genome shotgun (WGS) entry which is preliminary data.</text>
</comment>
<dbReference type="EMBL" id="QZAJ01000094">
    <property type="protein sequence ID" value="THW18039.1"/>
    <property type="molecule type" value="Genomic_DNA"/>
</dbReference>
<gene>
    <name evidence="1" type="ORF">D6D24_03581</name>
</gene>